<dbReference type="RefSeq" id="WP_057929914.1">
    <property type="nucleotide sequence ID" value="NZ_QTQX01000001.1"/>
</dbReference>
<protein>
    <submittedName>
        <fullName evidence="1">Uncharacterized protein</fullName>
    </submittedName>
</protein>
<comment type="caution">
    <text evidence="1">The sequence shown here is derived from an EMBL/GenBank/DDBJ whole genome shotgun (WGS) entry which is preliminary data.</text>
</comment>
<organism evidence="1 2">
    <name type="scientific">Burkholderia contaminans</name>
    <dbReference type="NCBI Taxonomy" id="488447"/>
    <lineage>
        <taxon>Bacteria</taxon>
        <taxon>Pseudomonadati</taxon>
        <taxon>Pseudomonadota</taxon>
        <taxon>Betaproteobacteria</taxon>
        <taxon>Burkholderiales</taxon>
        <taxon>Burkholderiaceae</taxon>
        <taxon>Burkholderia</taxon>
        <taxon>Burkholderia cepacia complex</taxon>
    </lineage>
</organism>
<dbReference type="AlphaFoldDB" id="A0A3N8SZV0"/>
<accession>A0A3N8SZV0</accession>
<proteinExistence type="predicted"/>
<gene>
    <name evidence="1" type="ORF">DF037_02020</name>
</gene>
<dbReference type="EMBL" id="QTQX01000001">
    <property type="protein sequence ID" value="RQT37519.1"/>
    <property type="molecule type" value="Genomic_DNA"/>
</dbReference>
<evidence type="ECO:0000313" key="1">
    <source>
        <dbReference type="EMBL" id="RQT37519.1"/>
    </source>
</evidence>
<reference evidence="1 2" key="1">
    <citation type="submission" date="2018-08" db="EMBL/GenBank/DDBJ databases">
        <title>Comparative analysis of Burkholderia isolates from Puerto Rico.</title>
        <authorList>
            <person name="Hall C."/>
            <person name="Sahl J."/>
            <person name="Wagner D."/>
        </authorList>
    </citation>
    <scope>NUCLEOTIDE SEQUENCE [LARGE SCALE GENOMIC DNA]</scope>
    <source>
        <strain evidence="1 2">Bp9001</strain>
    </source>
</reference>
<name>A0A3N8SZV0_9BURK</name>
<dbReference type="Proteomes" id="UP000269271">
    <property type="component" value="Unassembled WGS sequence"/>
</dbReference>
<evidence type="ECO:0000313" key="2">
    <source>
        <dbReference type="Proteomes" id="UP000269271"/>
    </source>
</evidence>
<sequence length="84" mass="9172">MSGQTPAAFRSTTPEQLRRHVRAAGDRLPAMLRQLLLDAAAELEGSEQAFAELVDQKQALQRALAQCHANLRATPAMQARHDAP</sequence>